<gene>
    <name evidence="1" type="ORF">MM59RIKEN_16710</name>
</gene>
<organism evidence="1 2">
    <name type="scientific">Pusillibacter faecalis</name>
    <dbReference type="NCBI Taxonomy" id="2714358"/>
    <lineage>
        <taxon>Bacteria</taxon>
        <taxon>Bacillati</taxon>
        <taxon>Bacillota</taxon>
        <taxon>Clostridia</taxon>
        <taxon>Eubacteriales</taxon>
        <taxon>Oscillospiraceae</taxon>
        <taxon>Pusillibacter</taxon>
    </lineage>
</organism>
<dbReference type="Proteomes" id="UP000679848">
    <property type="component" value="Chromosome"/>
</dbReference>
<dbReference type="AlphaFoldDB" id="A0A810QDR3"/>
<protein>
    <submittedName>
        <fullName evidence="1">Uncharacterized protein</fullName>
    </submittedName>
</protein>
<keyword evidence="2" id="KW-1185">Reference proteome</keyword>
<sequence length="152" mass="16961">MQQTSHFQLSQWEGEDRILRENFNSDNAKVDAALADHAAALAGCGNCRLWATTYVGTDECGPSHPNHLTFPNGMPLAALVFSYCGEIMVLVPNATSTTYHTYMDTTYGYNRMQVSWSGNTVSWYSDQTQTPAYQMNSPSPYYVLAFYQADAE</sequence>
<dbReference type="EMBL" id="AP023420">
    <property type="protein sequence ID" value="BCK84352.1"/>
    <property type="molecule type" value="Genomic_DNA"/>
</dbReference>
<dbReference type="KEGG" id="pfaa:MM59RIKEN_16710"/>
<proteinExistence type="predicted"/>
<evidence type="ECO:0000313" key="1">
    <source>
        <dbReference type="EMBL" id="BCK84352.1"/>
    </source>
</evidence>
<reference evidence="1" key="1">
    <citation type="submission" date="2020-09" db="EMBL/GenBank/DDBJ databases">
        <title>New species isolated from human feces.</title>
        <authorList>
            <person name="Kitahara M."/>
            <person name="Shigeno Y."/>
            <person name="Shime M."/>
            <person name="Matsumoto Y."/>
            <person name="Nakamura S."/>
            <person name="Motooka D."/>
            <person name="Fukuoka S."/>
            <person name="Nishikawa H."/>
            <person name="Benno Y."/>
        </authorList>
    </citation>
    <scope>NUCLEOTIDE SEQUENCE</scope>
    <source>
        <strain evidence="1">MM59</strain>
    </source>
</reference>
<name>A0A810QDR3_9FIRM</name>
<dbReference type="RefSeq" id="WP_213543105.1">
    <property type="nucleotide sequence ID" value="NZ_AP023420.1"/>
</dbReference>
<accession>A0A810QDR3</accession>
<evidence type="ECO:0000313" key="2">
    <source>
        <dbReference type="Proteomes" id="UP000679848"/>
    </source>
</evidence>